<reference evidence="7" key="2">
    <citation type="submission" date="2023-06" db="EMBL/GenBank/DDBJ databases">
        <authorList>
            <consortium name="Lawrence Berkeley National Laboratory"/>
            <person name="Haridas S."/>
            <person name="Hensen N."/>
            <person name="Bonometti L."/>
            <person name="Westerberg I."/>
            <person name="Brannstrom I.O."/>
            <person name="Guillou S."/>
            <person name="Cros-Aarteil S."/>
            <person name="Calhoun S."/>
            <person name="Kuo A."/>
            <person name="Mondo S."/>
            <person name="Pangilinan J."/>
            <person name="Riley R."/>
            <person name="Labutti K."/>
            <person name="Andreopoulos B."/>
            <person name="Lipzen A."/>
            <person name="Chen C."/>
            <person name="Yanf M."/>
            <person name="Daum C."/>
            <person name="Ng V."/>
            <person name="Clum A."/>
            <person name="Steindorff A."/>
            <person name="Ohm R."/>
            <person name="Martin F."/>
            <person name="Silar P."/>
            <person name="Natvig D."/>
            <person name="Lalanne C."/>
            <person name="Gautier V."/>
            <person name="Ament-Velasquez S.L."/>
            <person name="Kruys A."/>
            <person name="Hutchinson M.I."/>
            <person name="Powell A.J."/>
            <person name="Barry K."/>
            <person name="Miller A.N."/>
            <person name="Grigoriev I.V."/>
            <person name="Debuchy R."/>
            <person name="Gladieux P."/>
            <person name="Thoren M.H."/>
            <person name="Johannesson H."/>
        </authorList>
    </citation>
    <scope>NUCLEOTIDE SEQUENCE</scope>
    <source>
        <strain evidence="7">CBS 958.72</strain>
    </source>
</reference>
<feature type="region of interest" description="Disordered" evidence="4">
    <location>
        <begin position="1109"/>
        <end position="1146"/>
    </location>
</feature>
<evidence type="ECO:0000259" key="5">
    <source>
        <dbReference type="Pfam" id="PF14616"/>
    </source>
</evidence>
<dbReference type="AlphaFoldDB" id="A0AAE0NAN5"/>
<feature type="repeat" description="ANK" evidence="3">
    <location>
        <begin position="959"/>
        <end position="991"/>
    </location>
</feature>
<feature type="region of interest" description="Disordered" evidence="4">
    <location>
        <begin position="693"/>
        <end position="729"/>
    </location>
</feature>
<evidence type="ECO:0000313" key="8">
    <source>
        <dbReference type="Proteomes" id="UP001287356"/>
    </source>
</evidence>
<feature type="compositionally biased region" description="Low complexity" evidence="4">
    <location>
        <begin position="1130"/>
        <end position="1141"/>
    </location>
</feature>
<dbReference type="Pfam" id="PF14616">
    <property type="entry name" value="Rua1_C"/>
    <property type="match status" value="1"/>
</dbReference>
<accession>A0AAE0NAN5</accession>
<feature type="domain" description="Transcription regulator Rua1 C-terminal" evidence="5">
    <location>
        <begin position="588"/>
        <end position="664"/>
    </location>
</feature>
<proteinExistence type="predicted"/>
<dbReference type="Proteomes" id="UP001287356">
    <property type="component" value="Unassembled WGS sequence"/>
</dbReference>
<dbReference type="InterPro" id="IPR051165">
    <property type="entry name" value="Multifunctional_ANK_Repeat"/>
</dbReference>
<dbReference type="InterPro" id="IPR036770">
    <property type="entry name" value="Ankyrin_rpt-contain_sf"/>
</dbReference>
<keyword evidence="1" id="KW-0677">Repeat</keyword>
<dbReference type="InterPro" id="IPR002110">
    <property type="entry name" value="Ankyrin_rpt"/>
</dbReference>
<name>A0AAE0NAN5_9PEZI</name>
<dbReference type="Gene3D" id="1.25.40.20">
    <property type="entry name" value="Ankyrin repeat-containing domain"/>
    <property type="match status" value="3"/>
</dbReference>
<dbReference type="InterPro" id="IPR058925">
    <property type="entry name" value="zf-C2H2_AcuF"/>
</dbReference>
<dbReference type="SUPFAM" id="SSF48403">
    <property type="entry name" value="Ankyrin repeat"/>
    <property type="match status" value="1"/>
</dbReference>
<feature type="region of interest" description="Disordered" evidence="4">
    <location>
        <begin position="256"/>
        <end position="290"/>
    </location>
</feature>
<organism evidence="7 8">
    <name type="scientific">Lasiosphaeria ovina</name>
    <dbReference type="NCBI Taxonomy" id="92902"/>
    <lineage>
        <taxon>Eukaryota</taxon>
        <taxon>Fungi</taxon>
        <taxon>Dikarya</taxon>
        <taxon>Ascomycota</taxon>
        <taxon>Pezizomycotina</taxon>
        <taxon>Sordariomycetes</taxon>
        <taxon>Sordariomycetidae</taxon>
        <taxon>Sordariales</taxon>
        <taxon>Lasiosphaeriaceae</taxon>
        <taxon>Lasiosphaeria</taxon>
    </lineage>
</organism>
<gene>
    <name evidence="7" type="ORF">B0T24DRAFT_219145</name>
</gene>
<reference evidence="7" key="1">
    <citation type="journal article" date="2023" name="Mol. Phylogenet. Evol.">
        <title>Genome-scale phylogeny and comparative genomics of the fungal order Sordariales.</title>
        <authorList>
            <person name="Hensen N."/>
            <person name="Bonometti L."/>
            <person name="Westerberg I."/>
            <person name="Brannstrom I.O."/>
            <person name="Guillou S."/>
            <person name="Cros-Aarteil S."/>
            <person name="Calhoun S."/>
            <person name="Haridas S."/>
            <person name="Kuo A."/>
            <person name="Mondo S."/>
            <person name="Pangilinan J."/>
            <person name="Riley R."/>
            <person name="LaButti K."/>
            <person name="Andreopoulos B."/>
            <person name="Lipzen A."/>
            <person name="Chen C."/>
            <person name="Yan M."/>
            <person name="Daum C."/>
            <person name="Ng V."/>
            <person name="Clum A."/>
            <person name="Steindorff A."/>
            <person name="Ohm R.A."/>
            <person name="Martin F."/>
            <person name="Silar P."/>
            <person name="Natvig D.O."/>
            <person name="Lalanne C."/>
            <person name="Gautier V."/>
            <person name="Ament-Velasquez S.L."/>
            <person name="Kruys A."/>
            <person name="Hutchinson M.I."/>
            <person name="Powell A.J."/>
            <person name="Barry K."/>
            <person name="Miller A.N."/>
            <person name="Grigoriev I.V."/>
            <person name="Debuchy R."/>
            <person name="Gladieux P."/>
            <person name="Hiltunen Thoren M."/>
            <person name="Johannesson H."/>
        </authorList>
    </citation>
    <scope>NUCLEOTIDE SEQUENCE</scope>
    <source>
        <strain evidence="7">CBS 958.72</strain>
    </source>
</reference>
<dbReference type="SMART" id="SM00248">
    <property type="entry name" value="ANK"/>
    <property type="match status" value="8"/>
</dbReference>
<feature type="repeat" description="ANK" evidence="3">
    <location>
        <begin position="809"/>
        <end position="841"/>
    </location>
</feature>
<feature type="region of interest" description="Disordered" evidence="4">
    <location>
        <begin position="498"/>
        <end position="523"/>
    </location>
</feature>
<dbReference type="InterPro" id="IPR028012">
    <property type="entry name" value="Rua1_C"/>
</dbReference>
<evidence type="ECO:0000313" key="7">
    <source>
        <dbReference type="EMBL" id="KAK3376425.1"/>
    </source>
</evidence>
<feature type="compositionally biased region" description="Polar residues" evidence="4">
    <location>
        <begin position="135"/>
        <end position="154"/>
    </location>
</feature>
<feature type="region of interest" description="Disordered" evidence="4">
    <location>
        <begin position="124"/>
        <end position="154"/>
    </location>
</feature>
<feature type="region of interest" description="Disordered" evidence="4">
    <location>
        <begin position="538"/>
        <end position="569"/>
    </location>
</feature>
<dbReference type="Pfam" id="PF12796">
    <property type="entry name" value="Ank_2"/>
    <property type="match status" value="3"/>
</dbReference>
<evidence type="ECO:0000256" key="3">
    <source>
        <dbReference type="PROSITE-ProRule" id="PRU00023"/>
    </source>
</evidence>
<protein>
    <submittedName>
        <fullName evidence="7">Ankyrin repeat-containing domain protein</fullName>
    </submittedName>
</protein>
<evidence type="ECO:0000256" key="2">
    <source>
        <dbReference type="ARBA" id="ARBA00023043"/>
    </source>
</evidence>
<feature type="repeat" description="ANK" evidence="3">
    <location>
        <begin position="926"/>
        <end position="958"/>
    </location>
</feature>
<evidence type="ECO:0000256" key="4">
    <source>
        <dbReference type="SAM" id="MobiDB-lite"/>
    </source>
</evidence>
<keyword evidence="8" id="KW-1185">Reference proteome</keyword>
<evidence type="ECO:0000259" key="6">
    <source>
        <dbReference type="Pfam" id="PF26082"/>
    </source>
</evidence>
<dbReference type="Pfam" id="PF26082">
    <property type="entry name" value="zf-C2H2_AcuF"/>
    <property type="match status" value="1"/>
</dbReference>
<feature type="domain" description="Oxidoreductase acuF-like C2H2 type zinc-finger" evidence="6">
    <location>
        <begin position="335"/>
        <end position="362"/>
    </location>
</feature>
<dbReference type="Pfam" id="PF00023">
    <property type="entry name" value="Ank"/>
    <property type="match status" value="1"/>
</dbReference>
<dbReference type="PROSITE" id="PS50088">
    <property type="entry name" value="ANK_REPEAT"/>
    <property type="match status" value="6"/>
</dbReference>
<dbReference type="PROSITE" id="PS50297">
    <property type="entry name" value="ANK_REP_REGION"/>
    <property type="match status" value="5"/>
</dbReference>
<comment type="caution">
    <text evidence="7">The sequence shown here is derived from an EMBL/GenBank/DDBJ whole genome shotgun (WGS) entry which is preliminary data.</text>
</comment>
<evidence type="ECO:0000256" key="1">
    <source>
        <dbReference type="ARBA" id="ARBA00022737"/>
    </source>
</evidence>
<dbReference type="PANTHER" id="PTHR24123:SF33">
    <property type="entry name" value="PROTEIN HOS4"/>
    <property type="match status" value="1"/>
</dbReference>
<feature type="repeat" description="ANK" evidence="3">
    <location>
        <begin position="1025"/>
        <end position="1057"/>
    </location>
</feature>
<feature type="repeat" description="ANK" evidence="3">
    <location>
        <begin position="1155"/>
        <end position="1187"/>
    </location>
</feature>
<dbReference type="EMBL" id="JAULSN010000003">
    <property type="protein sequence ID" value="KAK3376425.1"/>
    <property type="molecule type" value="Genomic_DNA"/>
</dbReference>
<dbReference type="PANTHER" id="PTHR24123">
    <property type="entry name" value="ANKYRIN REPEAT-CONTAINING"/>
    <property type="match status" value="1"/>
</dbReference>
<sequence length="1214" mass="131088">MATGPGPIMVEASKTRRRLRELCFDIGKKIASGDMPEGVDADDAYLSDCLDRFNIWAGSLGVFQKGEASLDSRLSSHVLVKEVIRLLRQLDQFTSDLRSIVDGDRQQVTWSKKSLQRYAAEFSDSDSLVDDENESIPTPSETASDGFDSPTTESKDLQLSINESITSLLRLSIQVHKSSARSKFAKSSLHQNYAIGPDISHVRDFFPHAATNSALIERLGKANAQRRQWLWYRRRHREKLSVDLSALGEERLPLASVAGDGDDAPTAMSPVDGGSSEYPPSLTGTKATTFQSRATPTAFSRSVITDSVFGRSSRAADDEARLMAPGPPHDLVLSQPYFCRYCCKVVEISGKNAWQKHVHADLSSYSCTFERCGELFFESKHKWWAHENEFHRRWWSCEMCRSQHADLAALTDHLQSAHPAQVLPDQAEGLAQRFGRPLAYIDAADCPLCDYPNVLHRRGHTEEEIRRIPNRKFGRHLGRHLEQLALFVLPHDDLMDGENGLSDTGKDDSGSDSSDADTRLSLSGPDLVNKLSEVAARHSRAPDVFAEPPDLAMRWQPPQDFTPPSDDFEAEDAELLPSRQEPLYGGDLHTAGWVRGSGDCKEGFCARCPVSHWVTIPDGSYRFHLTYFHGVPESGIPLPRPSSIRPVAGKSGMWEGYCDACDGWRILKKTGRGWSWYRHWLNDHADIIKDRTERTKSSANTGTSGAGRTIQDADPFGRTPPDTSELPTDDELARRLRLCKLARNDEAELTEQLRSQSTGGRSALEVRNTVNATNEARRTLLMVSASNGMSRAVDLLLDLGADPDAVDADGWTALDFAADAGYFAVVQQLVDGGADTSRSSVLKKILSDEREHAGENTKAAAAAAAAGRATTTSSSSSSSSGINTAALAPLGRAAFAGDLGAVRSLLGGGDDAAAPSLCDVEDGAEVGHSPFLLASLGDHFAVMDLLLSRGANINTTSRHGWTPLMAAAKRAAEPCVAFLLARGADANHQSPDRWTALAEAVRQRATRVAALLLAVGADPEVHAQADWTPLMHAAYRGDLETARLLLAAGASFDGVSAHDETVMLLAAASGSPVVVRHLLRAGCAPEPIWARSKAAPPAAVAAVAAVAGSEGAEGDQPPSPSGAAERRRPPLAAAAAPAAAATTGSQQRIERAHEVGWTPLMVACQVGSLDIVTLLLDAGANPEPRSPMLKTALEIARENGRAEIVEYLERQRGG</sequence>
<keyword evidence="2 3" id="KW-0040">ANK repeat</keyword>
<feature type="repeat" description="ANK" evidence="3">
    <location>
        <begin position="776"/>
        <end position="808"/>
    </location>
</feature>
<feature type="compositionally biased region" description="Acidic residues" evidence="4">
    <location>
        <begin position="124"/>
        <end position="134"/>
    </location>
</feature>